<accession>A0A0D0AH65</accession>
<dbReference type="EMBL" id="KN835910">
    <property type="protein sequence ID" value="KIK33592.1"/>
    <property type="molecule type" value="Genomic_DNA"/>
</dbReference>
<gene>
    <name evidence="2" type="ORF">CY34DRAFT_813512</name>
</gene>
<evidence type="ECO:0000313" key="3">
    <source>
        <dbReference type="Proteomes" id="UP000054485"/>
    </source>
</evidence>
<evidence type="ECO:0000313" key="2">
    <source>
        <dbReference type="EMBL" id="KIK33592.1"/>
    </source>
</evidence>
<proteinExistence type="predicted"/>
<dbReference type="HOGENOM" id="CLU_2580496_0_0_1"/>
<dbReference type="InParanoid" id="A0A0D0AH65"/>
<feature type="non-terminal residue" evidence="2">
    <location>
        <position position="82"/>
    </location>
</feature>
<reference evidence="2 3" key="1">
    <citation type="submission" date="2014-04" db="EMBL/GenBank/DDBJ databases">
        <authorList>
            <consortium name="DOE Joint Genome Institute"/>
            <person name="Kuo A."/>
            <person name="Ruytinx J."/>
            <person name="Rineau F."/>
            <person name="Colpaert J."/>
            <person name="Kohler A."/>
            <person name="Nagy L.G."/>
            <person name="Floudas D."/>
            <person name="Copeland A."/>
            <person name="Barry K.W."/>
            <person name="Cichocki N."/>
            <person name="Veneault-Fourrey C."/>
            <person name="LaButti K."/>
            <person name="Lindquist E.A."/>
            <person name="Lipzen A."/>
            <person name="Lundell T."/>
            <person name="Morin E."/>
            <person name="Murat C."/>
            <person name="Sun H."/>
            <person name="Tunlid A."/>
            <person name="Henrissat B."/>
            <person name="Grigoriev I.V."/>
            <person name="Hibbett D.S."/>
            <person name="Martin F."/>
            <person name="Nordberg H.P."/>
            <person name="Cantor M.N."/>
            <person name="Hua S.X."/>
        </authorList>
    </citation>
    <scope>NUCLEOTIDE SEQUENCE [LARGE SCALE GENOMIC DNA]</scope>
    <source>
        <strain evidence="2 3">UH-Slu-Lm8-n1</strain>
    </source>
</reference>
<sequence length="82" mass="8985">LSSSRLKDYKNGSSRHPPPATCRISVAHGTAHLPYSMSCPTHHKVGVKQRRMGIQPTMASNWANTSCSLQTWDFLGEASFLG</sequence>
<feature type="compositionally biased region" description="Basic and acidic residues" evidence="1">
    <location>
        <begin position="1"/>
        <end position="10"/>
    </location>
</feature>
<dbReference type="Proteomes" id="UP000054485">
    <property type="component" value="Unassembled WGS sequence"/>
</dbReference>
<dbReference type="AlphaFoldDB" id="A0A0D0AH65"/>
<organism evidence="2 3">
    <name type="scientific">Suillus luteus UH-Slu-Lm8-n1</name>
    <dbReference type="NCBI Taxonomy" id="930992"/>
    <lineage>
        <taxon>Eukaryota</taxon>
        <taxon>Fungi</taxon>
        <taxon>Dikarya</taxon>
        <taxon>Basidiomycota</taxon>
        <taxon>Agaricomycotina</taxon>
        <taxon>Agaricomycetes</taxon>
        <taxon>Agaricomycetidae</taxon>
        <taxon>Boletales</taxon>
        <taxon>Suillineae</taxon>
        <taxon>Suillaceae</taxon>
        <taxon>Suillus</taxon>
    </lineage>
</organism>
<keyword evidence="3" id="KW-1185">Reference proteome</keyword>
<evidence type="ECO:0000256" key="1">
    <source>
        <dbReference type="SAM" id="MobiDB-lite"/>
    </source>
</evidence>
<reference evidence="3" key="2">
    <citation type="submission" date="2015-01" db="EMBL/GenBank/DDBJ databases">
        <title>Evolutionary Origins and Diversification of the Mycorrhizal Mutualists.</title>
        <authorList>
            <consortium name="DOE Joint Genome Institute"/>
            <consortium name="Mycorrhizal Genomics Consortium"/>
            <person name="Kohler A."/>
            <person name="Kuo A."/>
            <person name="Nagy L.G."/>
            <person name="Floudas D."/>
            <person name="Copeland A."/>
            <person name="Barry K.W."/>
            <person name="Cichocki N."/>
            <person name="Veneault-Fourrey C."/>
            <person name="LaButti K."/>
            <person name="Lindquist E.A."/>
            <person name="Lipzen A."/>
            <person name="Lundell T."/>
            <person name="Morin E."/>
            <person name="Murat C."/>
            <person name="Riley R."/>
            <person name="Ohm R."/>
            <person name="Sun H."/>
            <person name="Tunlid A."/>
            <person name="Henrissat B."/>
            <person name="Grigoriev I.V."/>
            <person name="Hibbett D.S."/>
            <person name="Martin F."/>
        </authorList>
    </citation>
    <scope>NUCLEOTIDE SEQUENCE [LARGE SCALE GENOMIC DNA]</scope>
    <source>
        <strain evidence="3">UH-Slu-Lm8-n1</strain>
    </source>
</reference>
<feature type="region of interest" description="Disordered" evidence="1">
    <location>
        <begin position="1"/>
        <end position="21"/>
    </location>
</feature>
<protein>
    <submittedName>
        <fullName evidence="2">Uncharacterized protein</fullName>
    </submittedName>
</protein>
<name>A0A0D0AH65_9AGAM</name>
<feature type="non-terminal residue" evidence="2">
    <location>
        <position position="1"/>
    </location>
</feature>